<evidence type="ECO:0000256" key="7">
    <source>
        <dbReference type="SAM" id="MobiDB-lite"/>
    </source>
</evidence>
<dbReference type="InterPro" id="IPR024079">
    <property type="entry name" value="MetalloPept_cat_dom_sf"/>
</dbReference>
<dbReference type="GO" id="GO:0006508">
    <property type="term" value="P:proteolysis"/>
    <property type="evidence" value="ECO:0007669"/>
    <property type="project" value="UniProtKB-KW"/>
</dbReference>
<comment type="cofactor">
    <cofactor evidence="6">
        <name>Zn(2+)</name>
        <dbReference type="ChEBI" id="CHEBI:29105"/>
    </cofactor>
    <text evidence="6">Binds 1 zinc ion per subunit.</text>
</comment>
<evidence type="ECO:0000256" key="1">
    <source>
        <dbReference type="ARBA" id="ARBA00022723"/>
    </source>
</evidence>
<evidence type="ECO:0000256" key="5">
    <source>
        <dbReference type="PROSITE-ProRule" id="PRU01211"/>
    </source>
</evidence>
<feature type="region of interest" description="Disordered" evidence="7">
    <location>
        <begin position="411"/>
        <end position="445"/>
    </location>
</feature>
<accession>A0A0N4Z8J5</accession>
<evidence type="ECO:0000313" key="9">
    <source>
        <dbReference type="Proteomes" id="UP000038045"/>
    </source>
</evidence>
<dbReference type="GO" id="GO:0008270">
    <property type="term" value="F:zinc ion binding"/>
    <property type="evidence" value="ECO:0007669"/>
    <property type="project" value="InterPro"/>
</dbReference>
<dbReference type="Pfam" id="PF01400">
    <property type="entry name" value="Astacin"/>
    <property type="match status" value="1"/>
</dbReference>
<keyword evidence="9" id="KW-1185">Reference proteome</keyword>
<comment type="caution">
    <text evidence="5">Lacks conserved residue(s) required for the propagation of feature annotation.</text>
</comment>
<dbReference type="InterPro" id="IPR006026">
    <property type="entry name" value="Peptidase_Metallo"/>
</dbReference>
<organism evidence="9 10">
    <name type="scientific">Parastrongyloides trichosuri</name>
    <name type="common">Possum-specific nematode worm</name>
    <dbReference type="NCBI Taxonomy" id="131310"/>
    <lineage>
        <taxon>Eukaryota</taxon>
        <taxon>Metazoa</taxon>
        <taxon>Ecdysozoa</taxon>
        <taxon>Nematoda</taxon>
        <taxon>Chromadorea</taxon>
        <taxon>Rhabditida</taxon>
        <taxon>Tylenchina</taxon>
        <taxon>Panagrolaimomorpha</taxon>
        <taxon>Strongyloidoidea</taxon>
        <taxon>Strongyloididae</taxon>
        <taxon>Parastrongyloides</taxon>
    </lineage>
</organism>
<dbReference type="Proteomes" id="UP000038045">
    <property type="component" value="Unplaced"/>
</dbReference>
<evidence type="ECO:0000256" key="6">
    <source>
        <dbReference type="RuleBase" id="RU361183"/>
    </source>
</evidence>
<evidence type="ECO:0000259" key="8">
    <source>
        <dbReference type="PROSITE" id="PS51864"/>
    </source>
</evidence>
<dbReference type="InterPro" id="IPR001506">
    <property type="entry name" value="Peptidase_M12A"/>
</dbReference>
<keyword evidence="1 6" id="KW-0479">Metal-binding</keyword>
<dbReference type="PANTHER" id="PTHR10127">
    <property type="entry name" value="DISCOIDIN, CUB, EGF, LAMININ , AND ZINC METALLOPROTEASE DOMAIN CONTAINING"/>
    <property type="match status" value="1"/>
</dbReference>
<dbReference type="PROSITE" id="PS00022">
    <property type="entry name" value="EGF_1"/>
    <property type="match status" value="1"/>
</dbReference>
<evidence type="ECO:0000256" key="4">
    <source>
        <dbReference type="ARBA" id="ARBA00023157"/>
    </source>
</evidence>
<feature type="domain" description="Peptidase M12A" evidence="8">
    <location>
        <begin position="38"/>
        <end position="236"/>
    </location>
</feature>
<keyword evidence="6" id="KW-0732">Signal</keyword>
<dbReference type="SMART" id="SM00235">
    <property type="entry name" value="ZnMc"/>
    <property type="match status" value="1"/>
</dbReference>
<keyword evidence="6" id="KW-0378">Hydrolase</keyword>
<dbReference type="Gene3D" id="3.40.390.10">
    <property type="entry name" value="Collagenase (Catalytic Domain)"/>
    <property type="match status" value="1"/>
</dbReference>
<dbReference type="EC" id="3.4.24.-" evidence="6"/>
<keyword evidence="3 6" id="KW-0482">Metalloprotease</keyword>
<name>A0A0N4Z8J5_PARTI</name>
<dbReference type="SUPFAM" id="SSF55486">
    <property type="entry name" value="Metalloproteases ('zincins'), catalytic domain"/>
    <property type="match status" value="1"/>
</dbReference>
<feature type="compositionally biased region" description="Polar residues" evidence="7">
    <location>
        <begin position="428"/>
        <end position="437"/>
    </location>
</feature>
<dbReference type="CDD" id="cd00054">
    <property type="entry name" value="EGF_CA"/>
    <property type="match status" value="1"/>
</dbReference>
<feature type="signal peptide" evidence="6">
    <location>
        <begin position="1"/>
        <end position="17"/>
    </location>
</feature>
<evidence type="ECO:0000313" key="10">
    <source>
        <dbReference type="WBParaSite" id="PTRK_0000359200.1"/>
    </source>
</evidence>
<keyword evidence="2 6" id="KW-0862">Zinc</keyword>
<keyword evidence="6" id="KW-0645">Protease</keyword>
<proteinExistence type="predicted"/>
<reference evidence="10" key="1">
    <citation type="submission" date="2017-02" db="UniProtKB">
        <authorList>
            <consortium name="WormBaseParasite"/>
        </authorList>
    </citation>
    <scope>IDENTIFICATION</scope>
</reference>
<feature type="chain" id="PRO_5005733361" description="Metalloendopeptidase" evidence="6">
    <location>
        <begin position="18"/>
        <end position="445"/>
    </location>
</feature>
<dbReference type="WBParaSite" id="PTRK_0000359200.1">
    <property type="protein sequence ID" value="PTRK_0000359200.1"/>
    <property type="gene ID" value="PTRK_0000359200"/>
</dbReference>
<dbReference type="GO" id="GO:0004222">
    <property type="term" value="F:metalloendopeptidase activity"/>
    <property type="evidence" value="ECO:0007669"/>
    <property type="project" value="UniProtKB-UniRule"/>
</dbReference>
<dbReference type="PROSITE" id="PS01186">
    <property type="entry name" value="EGF_2"/>
    <property type="match status" value="1"/>
</dbReference>
<keyword evidence="4" id="KW-1015">Disulfide bond</keyword>
<dbReference type="PROSITE" id="PS51864">
    <property type="entry name" value="ASTACIN"/>
    <property type="match status" value="1"/>
</dbReference>
<dbReference type="PRINTS" id="PR00480">
    <property type="entry name" value="ASTACIN"/>
</dbReference>
<dbReference type="InterPro" id="IPR000742">
    <property type="entry name" value="EGF"/>
</dbReference>
<sequence>MFLKAFFIIIVLTICTGVVPKYKVSYNNNFRNRGNIKQEVSQTNNLKWSSPIEYHISVPSYTDAIDKVIKFLRQKTCLMFSKLSKPVDDRAVLDFDTSHNNNKAFLGKVNDSHRQKISLNESCYSRFGCILKYTLITLGLTPPILREDRNQYVKINLNNTSDKYKPYFDNTPKESYINISSFPYDYSSITHPDQYYYTKKGNPTIEVIDANYSYMIGQEDAPSFQDMKILNWYYCKHECLRYTNTCRNGGYQNPYDCTKCVCPTGFGGKNCEGIRRTYQYIELERFVYGKYGAQILSGNEQWAYRFKTYNDSKIKIVITKLEINKNLPCTEYRGLQVKYEIDKTKTGIILCNRKNVSSSNPLNITSEDNSIIVLTNLRDRFDEVTFSAEKVLITNEKTTKAISTTFETLNKEHASHTTTKGKRKRFENVTTGTGEKTTSLDKKRT</sequence>
<evidence type="ECO:0000256" key="2">
    <source>
        <dbReference type="ARBA" id="ARBA00022833"/>
    </source>
</evidence>
<dbReference type="PANTHER" id="PTHR10127:SF877">
    <property type="entry name" value="ZINC METALLOPROTEINASE NAS-34"/>
    <property type="match status" value="1"/>
</dbReference>
<evidence type="ECO:0000256" key="3">
    <source>
        <dbReference type="ARBA" id="ARBA00023049"/>
    </source>
</evidence>
<dbReference type="AlphaFoldDB" id="A0A0N4Z8J5"/>
<protein>
    <recommendedName>
        <fullName evidence="6">Metalloendopeptidase</fullName>
        <ecNumber evidence="6">3.4.24.-</ecNumber>
    </recommendedName>
</protein>